<proteinExistence type="predicted"/>
<sequence>MSGNVKKVLIEVLGYPEDYACLTAYMWINEIKELLESDFNVEVETRFKDIREFKELSEAPAILVNGHAVMKGLPSEAGYYYEVIYGFLKKSLSTS</sequence>
<dbReference type="Proteomes" id="UP000278475">
    <property type="component" value="Unassembled WGS sequence"/>
</dbReference>
<dbReference type="AlphaFoldDB" id="A0A497ESQ9"/>
<organism evidence="1 2">
    <name type="scientific">Thermoproteota archaeon</name>
    <dbReference type="NCBI Taxonomy" id="2056631"/>
    <lineage>
        <taxon>Archaea</taxon>
        <taxon>Thermoproteota</taxon>
    </lineage>
</organism>
<accession>A0A497ESQ9</accession>
<dbReference type="EMBL" id="QMQV01000010">
    <property type="protein sequence ID" value="RLE50239.1"/>
    <property type="molecule type" value="Genomic_DNA"/>
</dbReference>
<protein>
    <recommendedName>
        <fullName evidence="3">Thioredoxin-like fold domain-containing protein</fullName>
    </recommendedName>
</protein>
<reference evidence="1 2" key="1">
    <citation type="submission" date="2018-06" db="EMBL/GenBank/DDBJ databases">
        <title>Extensive metabolic versatility and redundancy in microbially diverse, dynamic hydrothermal sediments.</title>
        <authorList>
            <person name="Dombrowski N."/>
            <person name="Teske A."/>
            <person name="Baker B.J."/>
        </authorList>
    </citation>
    <scope>NUCLEOTIDE SEQUENCE [LARGE SCALE GENOMIC DNA]</scope>
    <source>
        <strain evidence="1">B66_G16</strain>
    </source>
</reference>
<name>A0A497ESQ9_9CREN</name>
<evidence type="ECO:0008006" key="3">
    <source>
        <dbReference type="Google" id="ProtNLM"/>
    </source>
</evidence>
<gene>
    <name evidence="1" type="ORF">DRJ31_02125</name>
</gene>
<evidence type="ECO:0000313" key="2">
    <source>
        <dbReference type="Proteomes" id="UP000278475"/>
    </source>
</evidence>
<evidence type="ECO:0000313" key="1">
    <source>
        <dbReference type="EMBL" id="RLE50239.1"/>
    </source>
</evidence>
<comment type="caution">
    <text evidence="1">The sequence shown here is derived from an EMBL/GenBank/DDBJ whole genome shotgun (WGS) entry which is preliminary data.</text>
</comment>